<name>A0A8G2CA82_9BACT</name>
<evidence type="ECO:0000313" key="6">
    <source>
        <dbReference type="Proteomes" id="UP001568358"/>
    </source>
</evidence>
<keyword evidence="2" id="KW-1133">Transmembrane helix</keyword>
<dbReference type="RefSeq" id="WP_020000094.1">
    <property type="nucleotide sequence ID" value="NZ_CP192217.1"/>
</dbReference>
<dbReference type="Proteomes" id="UP001568358">
    <property type="component" value="Unassembled WGS sequence"/>
</dbReference>
<keyword evidence="6" id="KW-1185">Reference proteome</keyword>
<accession>A0A8G2CA82</accession>
<reference evidence="4 5" key="1">
    <citation type="submission" date="2016-11" db="EMBL/GenBank/DDBJ databases">
        <authorList>
            <person name="Varghese N."/>
            <person name="Submissions S."/>
        </authorList>
    </citation>
    <scope>NUCLEOTIDE SEQUENCE [LARGE SCALE GENOMIC DNA]</scope>
    <source>
        <strain evidence="4 5">DSM 17919</strain>
    </source>
</reference>
<gene>
    <name evidence="3" type="ORF">AB2Z07_12260</name>
    <name evidence="4" type="ORF">SAMN05660830_02026</name>
</gene>
<dbReference type="InterPro" id="IPR014717">
    <property type="entry name" value="Transl_elong_EF1B/ribsomal_bS6"/>
</dbReference>
<evidence type="ECO:0000313" key="3">
    <source>
        <dbReference type="EMBL" id="MEZ6854291.1"/>
    </source>
</evidence>
<dbReference type="EMBL" id="JBFSOO010000009">
    <property type="protein sequence ID" value="MEZ6854291.1"/>
    <property type="molecule type" value="Genomic_DNA"/>
</dbReference>
<dbReference type="Proteomes" id="UP000184001">
    <property type="component" value="Unassembled WGS sequence"/>
</dbReference>
<reference evidence="3 6" key="2">
    <citation type="submission" date="2024-07" db="EMBL/GenBank/DDBJ databases">
        <title>Active virus-host system and metabolic interactions in a Lokiarchaeon culture.</title>
        <authorList>
            <person name="Ponce Toledo R.I."/>
            <person name="Rodrigues Oliveira T."/>
            <person name="Schleper C."/>
        </authorList>
    </citation>
    <scope>NUCLEOTIDE SEQUENCE [LARGE SCALE GENOMIC DNA]</scope>
    <source>
        <strain evidence="3 6">B35</strain>
    </source>
</reference>
<evidence type="ECO:0000313" key="4">
    <source>
        <dbReference type="EMBL" id="SHJ27415.1"/>
    </source>
</evidence>
<comment type="caution">
    <text evidence="4">The sequence shown here is derived from an EMBL/GenBank/DDBJ whole genome shotgun (WGS) entry which is preliminary data.</text>
</comment>
<organism evidence="4 5">
    <name type="scientific">Halodesulfovibrio aestuarii</name>
    <dbReference type="NCBI Taxonomy" id="126333"/>
    <lineage>
        <taxon>Bacteria</taxon>
        <taxon>Pseudomonadati</taxon>
        <taxon>Thermodesulfobacteriota</taxon>
        <taxon>Desulfovibrionia</taxon>
        <taxon>Desulfovibrionales</taxon>
        <taxon>Desulfovibrionaceae</taxon>
        <taxon>Halodesulfovibrio</taxon>
    </lineage>
</organism>
<dbReference type="Gene3D" id="3.30.70.60">
    <property type="match status" value="1"/>
</dbReference>
<sequence>MGQNHRTLILGICGFLLLSILQFILLPAMDYNKAMQLQVVKNNKAARQLEVLTKEYSQLIQKRKKLSKGLDKKKGTLFAIIEKVARDVDVNSNIDAVRPQQHDLENNLVEEEVALKLKGLYQKHLVTFLYKIEKELQGIDVKNLNIKHTKENLLDVDITLTMVTSTK</sequence>
<feature type="transmembrane region" description="Helical" evidence="2">
    <location>
        <begin position="7"/>
        <end position="29"/>
    </location>
</feature>
<proteinExistence type="predicted"/>
<keyword evidence="2" id="KW-0472">Membrane</keyword>
<evidence type="ECO:0008006" key="7">
    <source>
        <dbReference type="Google" id="ProtNLM"/>
    </source>
</evidence>
<dbReference type="EMBL" id="FQZR01000004">
    <property type="protein sequence ID" value="SHJ27415.1"/>
    <property type="molecule type" value="Genomic_DNA"/>
</dbReference>
<evidence type="ECO:0000313" key="5">
    <source>
        <dbReference type="Proteomes" id="UP000184001"/>
    </source>
</evidence>
<feature type="coiled-coil region" evidence="1">
    <location>
        <begin position="42"/>
        <end position="69"/>
    </location>
</feature>
<keyword evidence="1" id="KW-0175">Coiled coil</keyword>
<keyword evidence="2" id="KW-0812">Transmembrane</keyword>
<evidence type="ECO:0000256" key="2">
    <source>
        <dbReference type="SAM" id="Phobius"/>
    </source>
</evidence>
<dbReference type="AlphaFoldDB" id="A0A8G2CA82"/>
<protein>
    <recommendedName>
        <fullName evidence="7">Type II secretion system protein M</fullName>
    </recommendedName>
</protein>
<evidence type="ECO:0000256" key="1">
    <source>
        <dbReference type="SAM" id="Coils"/>
    </source>
</evidence>